<organism evidence="10 11">
    <name type="scientific">Stappia indica</name>
    <dbReference type="NCBI Taxonomy" id="538381"/>
    <lineage>
        <taxon>Bacteria</taxon>
        <taxon>Pseudomonadati</taxon>
        <taxon>Pseudomonadota</taxon>
        <taxon>Alphaproteobacteria</taxon>
        <taxon>Hyphomicrobiales</taxon>
        <taxon>Stappiaceae</taxon>
        <taxon>Stappia</taxon>
    </lineage>
</organism>
<evidence type="ECO:0000256" key="6">
    <source>
        <dbReference type="ARBA" id="ARBA00023316"/>
    </source>
</evidence>
<keyword evidence="4 7" id="KW-0133">Cell shape</keyword>
<dbReference type="STRING" id="538381.GCA_001696535_02596"/>
<dbReference type="SUPFAM" id="SSF141523">
    <property type="entry name" value="L,D-transpeptidase catalytic domain-like"/>
    <property type="match status" value="1"/>
</dbReference>
<feature type="signal peptide" evidence="8">
    <location>
        <begin position="1"/>
        <end position="25"/>
    </location>
</feature>
<dbReference type="Gene3D" id="2.40.440.10">
    <property type="entry name" value="L,D-transpeptidase catalytic domain-like"/>
    <property type="match status" value="1"/>
</dbReference>
<dbReference type="InterPro" id="IPR038063">
    <property type="entry name" value="Transpep_catalytic_dom"/>
</dbReference>
<keyword evidence="5 7" id="KW-0573">Peptidoglycan synthesis</keyword>
<comment type="similarity">
    <text evidence="2">Belongs to the YkuD family.</text>
</comment>
<dbReference type="GO" id="GO:0004180">
    <property type="term" value="F:carboxypeptidase activity"/>
    <property type="evidence" value="ECO:0007669"/>
    <property type="project" value="UniProtKB-ARBA"/>
</dbReference>
<dbReference type="OrthoDB" id="9809748at2"/>
<evidence type="ECO:0000313" key="11">
    <source>
        <dbReference type="Proteomes" id="UP000219331"/>
    </source>
</evidence>
<keyword evidence="11" id="KW-1185">Reference proteome</keyword>
<keyword evidence="6 7" id="KW-0961">Cell wall biogenesis/degradation</keyword>
<name>A0A285STA9_9HYPH</name>
<dbReference type="GO" id="GO:0009252">
    <property type="term" value="P:peptidoglycan biosynthetic process"/>
    <property type="evidence" value="ECO:0007669"/>
    <property type="project" value="UniProtKB-UniPathway"/>
</dbReference>
<proteinExistence type="inferred from homology"/>
<dbReference type="EMBL" id="OBML01000006">
    <property type="protein sequence ID" value="SOC09579.1"/>
    <property type="molecule type" value="Genomic_DNA"/>
</dbReference>
<evidence type="ECO:0000256" key="5">
    <source>
        <dbReference type="ARBA" id="ARBA00022984"/>
    </source>
</evidence>
<dbReference type="Proteomes" id="UP000219331">
    <property type="component" value="Unassembled WGS sequence"/>
</dbReference>
<keyword evidence="8" id="KW-0732">Signal</keyword>
<evidence type="ECO:0000256" key="2">
    <source>
        <dbReference type="ARBA" id="ARBA00005992"/>
    </source>
</evidence>
<dbReference type="GO" id="GO:0071555">
    <property type="term" value="P:cell wall organization"/>
    <property type="evidence" value="ECO:0007669"/>
    <property type="project" value="UniProtKB-UniRule"/>
</dbReference>
<dbReference type="InterPro" id="IPR005490">
    <property type="entry name" value="LD_TPept_cat_dom"/>
</dbReference>
<dbReference type="PANTHER" id="PTHR36699:SF1">
    <property type="entry name" value="L,D-TRANSPEPTIDASE YAFK-RELATED"/>
    <property type="match status" value="1"/>
</dbReference>
<feature type="chain" id="PRO_5013352474" evidence="8">
    <location>
        <begin position="26"/>
        <end position="176"/>
    </location>
</feature>
<evidence type="ECO:0000313" key="10">
    <source>
        <dbReference type="EMBL" id="SOC09579.1"/>
    </source>
</evidence>
<feature type="domain" description="L,D-TPase catalytic" evidence="9">
    <location>
        <begin position="38"/>
        <end position="175"/>
    </location>
</feature>
<feature type="active site" description="Nucleophile" evidence="7">
    <location>
        <position position="151"/>
    </location>
</feature>
<dbReference type="PROSITE" id="PS52029">
    <property type="entry name" value="LD_TPASE"/>
    <property type="match status" value="1"/>
</dbReference>
<evidence type="ECO:0000259" key="9">
    <source>
        <dbReference type="PROSITE" id="PS52029"/>
    </source>
</evidence>
<keyword evidence="3" id="KW-0808">Transferase</keyword>
<dbReference type="RefSeq" id="WP_097175057.1">
    <property type="nucleotide sequence ID" value="NZ_OBML01000006.1"/>
</dbReference>
<dbReference type="AlphaFoldDB" id="A0A285STA9"/>
<dbReference type="Pfam" id="PF03734">
    <property type="entry name" value="YkuD"/>
    <property type="match status" value="1"/>
</dbReference>
<evidence type="ECO:0000256" key="7">
    <source>
        <dbReference type="PROSITE-ProRule" id="PRU01373"/>
    </source>
</evidence>
<evidence type="ECO:0000256" key="4">
    <source>
        <dbReference type="ARBA" id="ARBA00022960"/>
    </source>
</evidence>
<comment type="pathway">
    <text evidence="1 7">Cell wall biogenesis; peptidoglycan biosynthesis.</text>
</comment>
<dbReference type="GO" id="GO:0008360">
    <property type="term" value="P:regulation of cell shape"/>
    <property type="evidence" value="ECO:0007669"/>
    <property type="project" value="UniProtKB-UniRule"/>
</dbReference>
<feature type="active site" description="Proton donor/acceptor" evidence="7">
    <location>
        <position position="129"/>
    </location>
</feature>
<dbReference type="PANTHER" id="PTHR36699">
    <property type="entry name" value="LD-TRANSPEPTIDASE"/>
    <property type="match status" value="1"/>
</dbReference>
<sequence length="176" mass="19333">MRFRLLKTILILSAAAPVAADFAFAQVPASAAPEGGVETVLVEKGERRLQLLGADGTVLKSYTIALGGDPLGHKQREGDGRTPEGRYTIDWRNPQSAYHLSLHISYPDQDDTRRANERGEDPGGMIMIHGMRNGLGWLGSLHQYVDWTDGCIAVTNAEMDEIWRLVPNGTPIEIRP</sequence>
<evidence type="ECO:0000256" key="1">
    <source>
        <dbReference type="ARBA" id="ARBA00004752"/>
    </source>
</evidence>
<gene>
    <name evidence="10" type="ORF">SAMN05421512_10667</name>
</gene>
<protein>
    <submittedName>
        <fullName evidence="10">L,D-transpeptidase catalytic domain</fullName>
    </submittedName>
</protein>
<reference evidence="10 11" key="1">
    <citation type="submission" date="2017-08" db="EMBL/GenBank/DDBJ databases">
        <authorList>
            <person name="de Groot N.N."/>
        </authorList>
    </citation>
    <scope>NUCLEOTIDE SEQUENCE [LARGE SCALE GENOMIC DNA]</scope>
    <source>
        <strain evidence="10 11">USBA 352</strain>
    </source>
</reference>
<dbReference type="GO" id="GO:0016740">
    <property type="term" value="F:transferase activity"/>
    <property type="evidence" value="ECO:0007669"/>
    <property type="project" value="UniProtKB-KW"/>
</dbReference>
<evidence type="ECO:0000256" key="3">
    <source>
        <dbReference type="ARBA" id="ARBA00022679"/>
    </source>
</evidence>
<dbReference type="CDD" id="cd16913">
    <property type="entry name" value="YkuD_like"/>
    <property type="match status" value="1"/>
</dbReference>
<accession>A0A285STA9</accession>
<evidence type="ECO:0000256" key="8">
    <source>
        <dbReference type="SAM" id="SignalP"/>
    </source>
</evidence>
<dbReference type="UniPathway" id="UPA00219"/>